<evidence type="ECO:0000313" key="12">
    <source>
        <dbReference type="Proteomes" id="UP000530032"/>
    </source>
</evidence>
<evidence type="ECO:0000256" key="6">
    <source>
        <dbReference type="ARBA" id="ARBA00022801"/>
    </source>
</evidence>
<dbReference type="PROSITE" id="PS00769">
    <property type="entry name" value="TRANSTHYRETIN_2"/>
    <property type="match status" value="1"/>
</dbReference>
<dbReference type="PRINTS" id="PR00189">
    <property type="entry name" value="TRNSTHYRETIN"/>
</dbReference>
<dbReference type="AlphaFoldDB" id="A0A843BGV4"/>
<dbReference type="EC" id="3.5.2.17" evidence="8"/>
<dbReference type="InterPro" id="IPR014306">
    <property type="entry name" value="Hydroxyisourate_hydrolase"/>
</dbReference>
<evidence type="ECO:0000256" key="1">
    <source>
        <dbReference type="ARBA" id="ARBA00001043"/>
    </source>
</evidence>
<dbReference type="InterPro" id="IPR000895">
    <property type="entry name" value="Transthyretin/HIU_hydrolase"/>
</dbReference>
<dbReference type="CDD" id="cd05822">
    <property type="entry name" value="TLP_HIUase"/>
    <property type="match status" value="1"/>
</dbReference>
<evidence type="ECO:0000256" key="3">
    <source>
        <dbReference type="ARBA" id="ARBA00009850"/>
    </source>
</evidence>
<feature type="binding site" evidence="7">
    <location>
        <position position="134"/>
    </location>
    <ligand>
        <name>substrate</name>
    </ligand>
</feature>
<dbReference type="Gene3D" id="2.60.40.180">
    <property type="entry name" value="Transthyretin/hydroxyisourate hydrolase domain"/>
    <property type="match status" value="1"/>
</dbReference>
<gene>
    <name evidence="11" type="primary">uraH</name>
    <name evidence="11" type="ORF">HF327_020510</name>
</gene>
<dbReference type="GO" id="GO:0033971">
    <property type="term" value="F:hydroxyisourate hydrolase activity"/>
    <property type="evidence" value="ECO:0007669"/>
    <property type="project" value="UniProtKB-EC"/>
</dbReference>
<feature type="binding site" evidence="7">
    <location>
        <position position="31"/>
    </location>
    <ligand>
        <name>substrate</name>
    </ligand>
</feature>
<dbReference type="InterPro" id="IPR036817">
    <property type="entry name" value="Transthyretin/HIU_hydrolase_sf"/>
</dbReference>
<dbReference type="NCBIfam" id="TIGR02962">
    <property type="entry name" value="hdxy_isourate"/>
    <property type="match status" value="1"/>
</dbReference>
<feature type="chain" id="PRO_5032423431" description="5-hydroxyisourate hydrolase" evidence="9">
    <location>
        <begin position="24"/>
        <end position="137"/>
    </location>
</feature>
<protein>
    <recommendedName>
        <fullName evidence="8">5-hydroxyisourate hydrolase</fullName>
        <shortName evidence="8">HIU hydrolase</shortName>
        <shortName evidence="8">HIUHase</shortName>
        <ecNumber evidence="8">3.5.2.17</ecNumber>
    </recommendedName>
</protein>
<dbReference type="RefSeq" id="WP_198462216.1">
    <property type="nucleotide sequence ID" value="NZ_JABBCQ020000027.1"/>
</dbReference>
<keyword evidence="9" id="KW-0732">Signal</keyword>
<accession>A0A843BGV4</accession>
<organism evidence="11 12">
    <name type="scientific">Comamonas suwonensis</name>
    <dbReference type="NCBI Taxonomy" id="2606214"/>
    <lineage>
        <taxon>Bacteria</taxon>
        <taxon>Pseudomonadati</taxon>
        <taxon>Pseudomonadota</taxon>
        <taxon>Betaproteobacteria</taxon>
        <taxon>Burkholderiales</taxon>
        <taxon>Comamonadaceae</taxon>
        <taxon>Comamonas</taxon>
    </lineage>
</organism>
<evidence type="ECO:0000256" key="8">
    <source>
        <dbReference type="RuleBase" id="RU361270"/>
    </source>
</evidence>
<dbReference type="Proteomes" id="UP000530032">
    <property type="component" value="Unassembled WGS sequence"/>
</dbReference>
<feature type="signal peptide" evidence="9">
    <location>
        <begin position="1"/>
        <end position="23"/>
    </location>
</feature>
<evidence type="ECO:0000256" key="2">
    <source>
        <dbReference type="ARBA" id="ARBA00002704"/>
    </source>
</evidence>
<keyword evidence="6 8" id="KW-0378">Hydrolase</keyword>
<dbReference type="InterPro" id="IPR023419">
    <property type="entry name" value="Transthyretin_CS"/>
</dbReference>
<dbReference type="SMART" id="SM00095">
    <property type="entry name" value="TR_THY"/>
    <property type="match status" value="1"/>
</dbReference>
<dbReference type="Pfam" id="PF00576">
    <property type="entry name" value="Transthyretin"/>
    <property type="match status" value="1"/>
</dbReference>
<evidence type="ECO:0000259" key="10">
    <source>
        <dbReference type="SMART" id="SM00095"/>
    </source>
</evidence>
<dbReference type="EMBL" id="JABBCQ020000027">
    <property type="protein sequence ID" value="MBI1626858.1"/>
    <property type="molecule type" value="Genomic_DNA"/>
</dbReference>
<dbReference type="InterPro" id="IPR023416">
    <property type="entry name" value="Transthyretin/HIU_hydrolase_d"/>
</dbReference>
<comment type="similarity">
    <text evidence="3 8">Belongs to the transthyretin family. 5-hydroxyisourate hydrolase subfamily.</text>
</comment>
<dbReference type="GO" id="GO:0006144">
    <property type="term" value="P:purine nucleobase metabolic process"/>
    <property type="evidence" value="ECO:0007669"/>
    <property type="project" value="UniProtKB-KW"/>
</dbReference>
<evidence type="ECO:0000256" key="9">
    <source>
        <dbReference type="SAM" id="SignalP"/>
    </source>
</evidence>
<comment type="caution">
    <text evidence="11">The sequence shown here is derived from an EMBL/GenBank/DDBJ whole genome shotgun (WGS) entry which is preliminary data.</text>
</comment>
<feature type="domain" description="Transthyretin/hydroxyisourate hydrolase" evidence="10">
    <location>
        <begin position="23"/>
        <end position="137"/>
    </location>
</feature>
<evidence type="ECO:0000313" key="11">
    <source>
        <dbReference type="EMBL" id="MBI1626858.1"/>
    </source>
</evidence>
<dbReference type="PANTHER" id="PTHR10395">
    <property type="entry name" value="URICASE AND TRANSTHYRETIN-RELATED"/>
    <property type="match status" value="1"/>
</dbReference>
<name>A0A843BGV4_9BURK</name>
<comment type="function">
    <text evidence="2">Catalyzes the hydrolysis of 5-hydroxyisourate (HIU) to 2-oxo-4-hydroxy-4-carboxy-5-ureidoimidazoline (OHCU).</text>
</comment>
<proteinExistence type="inferred from homology"/>
<keyword evidence="5 8" id="KW-0659">Purine metabolism</keyword>
<comment type="catalytic activity">
    <reaction evidence="1 8">
        <text>5-hydroxyisourate + H2O = 5-hydroxy-2-oxo-4-ureido-2,5-dihydro-1H-imidazole-5-carboxylate + H(+)</text>
        <dbReference type="Rhea" id="RHEA:23736"/>
        <dbReference type="ChEBI" id="CHEBI:15377"/>
        <dbReference type="ChEBI" id="CHEBI:15378"/>
        <dbReference type="ChEBI" id="CHEBI:18072"/>
        <dbReference type="ChEBI" id="CHEBI:58639"/>
        <dbReference type="EC" id="3.5.2.17"/>
    </reaction>
</comment>
<dbReference type="SUPFAM" id="SSF49472">
    <property type="entry name" value="Transthyretin (synonym: prealbumin)"/>
    <property type="match status" value="1"/>
</dbReference>
<reference evidence="11" key="1">
    <citation type="submission" date="2020-12" db="EMBL/GenBank/DDBJ databases">
        <title>Comamonas sp. nov., isolated from stream water.</title>
        <authorList>
            <person name="Park K.-H."/>
        </authorList>
    </citation>
    <scope>NUCLEOTIDE SEQUENCE</scope>
    <source>
        <strain evidence="11">EJ-4</strain>
    </source>
</reference>
<sequence length="137" mass="15108">MQKTKLLIAGLLLNAAFVSSALAASNPLSVHVLNLQDGLPSAGVSVSLEKKVDSKWVKINEGITNEQGRIPALYPSESIMEKGSYRVTFQTEEWFNKHKTSTFFPEIPVIFKADGSVPHYHIPLLLSPYGFSSYRGN</sequence>
<keyword evidence="12" id="KW-1185">Reference proteome</keyword>
<evidence type="ECO:0000256" key="4">
    <source>
        <dbReference type="ARBA" id="ARBA00011881"/>
    </source>
</evidence>
<comment type="subunit">
    <text evidence="4 8">Homotetramer.</text>
</comment>
<feature type="binding site" evidence="7">
    <location>
        <position position="69"/>
    </location>
    <ligand>
        <name>substrate</name>
    </ligand>
</feature>
<evidence type="ECO:0000256" key="5">
    <source>
        <dbReference type="ARBA" id="ARBA00022631"/>
    </source>
</evidence>
<evidence type="ECO:0000256" key="7">
    <source>
        <dbReference type="PIRSR" id="PIRSR600895-51"/>
    </source>
</evidence>
<dbReference type="PANTHER" id="PTHR10395:SF7">
    <property type="entry name" value="5-HYDROXYISOURATE HYDROLASE"/>
    <property type="match status" value="1"/>
</dbReference>